<dbReference type="Gene3D" id="1.10.287.1490">
    <property type="match status" value="1"/>
</dbReference>
<feature type="non-terminal residue" evidence="3">
    <location>
        <position position="1"/>
    </location>
</feature>
<evidence type="ECO:0000256" key="2">
    <source>
        <dbReference type="SAM" id="MobiDB-lite"/>
    </source>
</evidence>
<organism evidence="3 4">
    <name type="scientific">Chrysochromulina tobinii</name>
    <dbReference type="NCBI Taxonomy" id="1460289"/>
    <lineage>
        <taxon>Eukaryota</taxon>
        <taxon>Haptista</taxon>
        <taxon>Haptophyta</taxon>
        <taxon>Prymnesiophyceae</taxon>
        <taxon>Prymnesiales</taxon>
        <taxon>Chrysochromulinaceae</taxon>
        <taxon>Chrysochromulina</taxon>
    </lineage>
</organism>
<evidence type="ECO:0000256" key="1">
    <source>
        <dbReference type="SAM" id="Coils"/>
    </source>
</evidence>
<accession>A0A0M0JLX2</accession>
<name>A0A0M0JLX2_9EUKA</name>
<feature type="compositionally biased region" description="Basic and acidic residues" evidence="2">
    <location>
        <begin position="183"/>
        <end position="200"/>
    </location>
</feature>
<sequence>PPVQAQSLRAAEPETRRAEQLAEQLAAVQTELAEARAALLGQPLRADQAAAVQAAAAGRVDRVDRVDIVLPSPATSPAVEGQVAPLTNQPLTNQPLTNQGPVEKDVRALERRTERQLELEHSTAEALRAQLAAQAELHLAQLAAQAEAHQAQQREMAERHRAALAEKREEKKSLAKQLADVSKAQRREEKRASDKSAELSEDLEKLRAELSTVEAERRELEEAARSRLKSLKALQEDAARAIKALHAERAEKTQLESRLAHSIAEVGSHKSAVSRLTKEVAAKDAQLREVRARLEERSAASLGHEDERKRLEEKLKGMQGELARRDRQASDLKAKVDQLEGSLLSEKSAVEERAAQSAAEPLRRALERKETALRSMKLKLEVVQAELSGSRAELEGAKAEVAKREARTRKQSEAAHAALGVQLDRAHADRDELRLLLHRIAHVLEQTRTSREATEAAGQRRAVAGGTTGSSALRELGELGGDLELAANEDMQVSALAHSLLQLSPEQLGLRPRTEIGGEMVSGQGGASENAPPQLLLTSAADVAAATSTSRHQKQLRTALSEPLDAQAAFTIFSRLVQQLPPSGAAQQRGTDEAVQQALHEYEAMLRQIRSQVVTEKADYEVKLAQRDRVIAGLRVRLQEAGVAGTYGVGHVTFE</sequence>
<dbReference type="Proteomes" id="UP000037460">
    <property type="component" value="Unassembled WGS sequence"/>
</dbReference>
<dbReference type="AlphaFoldDB" id="A0A0M0JLX2"/>
<feature type="compositionally biased region" description="Basic and acidic residues" evidence="2">
    <location>
        <begin position="155"/>
        <end position="173"/>
    </location>
</feature>
<comment type="caution">
    <text evidence="3">The sequence shown here is derived from an EMBL/GenBank/DDBJ whole genome shotgun (WGS) entry which is preliminary data.</text>
</comment>
<keyword evidence="1" id="KW-0175">Coiled coil</keyword>
<feature type="coiled-coil region" evidence="1">
    <location>
        <begin position="366"/>
        <end position="400"/>
    </location>
</feature>
<proteinExistence type="predicted"/>
<feature type="region of interest" description="Disordered" evidence="2">
    <location>
        <begin position="150"/>
        <end position="200"/>
    </location>
</feature>
<gene>
    <name evidence="3" type="ORF">Ctob_003330</name>
</gene>
<evidence type="ECO:0000313" key="3">
    <source>
        <dbReference type="EMBL" id="KOO27571.1"/>
    </source>
</evidence>
<protein>
    <submittedName>
        <fullName evidence="3">Uncharacterized protein</fullName>
    </submittedName>
</protein>
<keyword evidence="4" id="KW-1185">Reference proteome</keyword>
<reference evidence="4" key="1">
    <citation type="journal article" date="2015" name="PLoS Genet.">
        <title>Genome Sequence and Transcriptome Analyses of Chrysochromulina tobin: Metabolic Tools for Enhanced Algal Fitness in the Prominent Order Prymnesiales (Haptophyceae).</title>
        <authorList>
            <person name="Hovde B.T."/>
            <person name="Deodato C.R."/>
            <person name="Hunsperger H.M."/>
            <person name="Ryken S.A."/>
            <person name="Yost W."/>
            <person name="Jha R.K."/>
            <person name="Patterson J."/>
            <person name="Monnat R.J. Jr."/>
            <person name="Barlow S.B."/>
            <person name="Starkenburg S.R."/>
            <person name="Cattolico R.A."/>
        </authorList>
    </citation>
    <scope>NUCLEOTIDE SEQUENCE</scope>
    <source>
        <strain evidence="4">CCMP291</strain>
    </source>
</reference>
<dbReference type="EMBL" id="JWZX01002699">
    <property type="protein sequence ID" value="KOO27571.1"/>
    <property type="molecule type" value="Genomic_DNA"/>
</dbReference>
<evidence type="ECO:0000313" key="4">
    <source>
        <dbReference type="Proteomes" id="UP000037460"/>
    </source>
</evidence>